<feature type="domain" description="DUF1468" evidence="2">
    <location>
        <begin position="23"/>
        <end position="138"/>
    </location>
</feature>
<gene>
    <name evidence="3" type="ORF">SAMN02745912_00230</name>
</gene>
<evidence type="ECO:0000313" key="4">
    <source>
        <dbReference type="Proteomes" id="UP000184465"/>
    </source>
</evidence>
<dbReference type="OrthoDB" id="2083753at2"/>
<organism evidence="3 4">
    <name type="scientific">Paramaledivibacter caminithermalis (strain DSM 15212 / CIP 107654 / DViRD3)</name>
    <name type="common">Clostridium caminithermale</name>
    <dbReference type="NCBI Taxonomy" id="1121301"/>
    <lineage>
        <taxon>Bacteria</taxon>
        <taxon>Bacillati</taxon>
        <taxon>Bacillota</taxon>
        <taxon>Clostridia</taxon>
        <taxon>Peptostreptococcales</taxon>
        <taxon>Caminicellaceae</taxon>
        <taxon>Paramaledivibacter</taxon>
    </lineage>
</organism>
<evidence type="ECO:0000259" key="2">
    <source>
        <dbReference type="Pfam" id="PF07331"/>
    </source>
</evidence>
<evidence type="ECO:0000313" key="3">
    <source>
        <dbReference type="EMBL" id="SHJ53168.1"/>
    </source>
</evidence>
<dbReference type="Proteomes" id="UP000184465">
    <property type="component" value="Unassembled WGS sequence"/>
</dbReference>
<dbReference type="EMBL" id="FRAG01000002">
    <property type="protein sequence ID" value="SHJ53168.1"/>
    <property type="molecule type" value="Genomic_DNA"/>
</dbReference>
<keyword evidence="1" id="KW-0472">Membrane</keyword>
<keyword evidence="1" id="KW-0812">Transmembrane</keyword>
<dbReference type="Pfam" id="PF07331">
    <property type="entry name" value="TctB"/>
    <property type="match status" value="1"/>
</dbReference>
<accession>A0A1M6K2M6</accession>
<dbReference type="AlphaFoldDB" id="A0A1M6K2M6"/>
<reference evidence="3 4" key="1">
    <citation type="submission" date="2016-11" db="EMBL/GenBank/DDBJ databases">
        <authorList>
            <person name="Jaros S."/>
            <person name="Januszkiewicz K."/>
            <person name="Wedrychowicz H."/>
        </authorList>
    </citation>
    <scope>NUCLEOTIDE SEQUENCE [LARGE SCALE GENOMIC DNA]</scope>
    <source>
        <strain evidence="3 4">DSM 15212</strain>
    </source>
</reference>
<keyword evidence="4" id="KW-1185">Reference proteome</keyword>
<feature type="transmembrane region" description="Helical" evidence="1">
    <location>
        <begin position="113"/>
        <end position="133"/>
    </location>
</feature>
<proteinExistence type="predicted"/>
<name>A0A1M6K2M6_PARC5</name>
<sequence length="143" mass="16452">MKKADIKLGFTTMGIAITYYLLTSQIPEKAAFYPKFVAILLSILSLIFLVKTAMTKYEDNGRNLFEDMKVKQYFFVISVSFVYVSLINILGYFVSTFIFIIICLLGLKTKKLYAFLTTIGFCIFVFIIFKILLRVPLPKGFIF</sequence>
<protein>
    <submittedName>
        <fullName evidence="3">Putative tricarboxylic transport membrane protein</fullName>
    </submittedName>
</protein>
<dbReference type="RefSeq" id="WP_073146547.1">
    <property type="nucleotide sequence ID" value="NZ_FRAG01000002.1"/>
</dbReference>
<feature type="transmembrane region" description="Helical" evidence="1">
    <location>
        <begin position="74"/>
        <end position="107"/>
    </location>
</feature>
<keyword evidence="1" id="KW-1133">Transmembrane helix</keyword>
<dbReference type="STRING" id="1121301.SAMN02745912_00230"/>
<feature type="transmembrane region" description="Helical" evidence="1">
    <location>
        <begin position="7"/>
        <end position="26"/>
    </location>
</feature>
<feature type="transmembrane region" description="Helical" evidence="1">
    <location>
        <begin position="32"/>
        <end position="53"/>
    </location>
</feature>
<dbReference type="InterPro" id="IPR009936">
    <property type="entry name" value="DUF1468"/>
</dbReference>
<evidence type="ECO:0000256" key="1">
    <source>
        <dbReference type="SAM" id="Phobius"/>
    </source>
</evidence>